<evidence type="ECO:0000256" key="12">
    <source>
        <dbReference type="ARBA" id="ARBA00023012"/>
    </source>
</evidence>
<feature type="domain" description="Histidine kinase" evidence="15">
    <location>
        <begin position="237"/>
        <end position="454"/>
    </location>
</feature>
<keyword evidence="6" id="KW-0808">Transferase</keyword>
<proteinExistence type="predicted"/>
<keyword evidence="12" id="KW-0902">Two-component regulatory system</keyword>
<evidence type="ECO:0000256" key="6">
    <source>
        <dbReference type="ARBA" id="ARBA00022679"/>
    </source>
</evidence>
<evidence type="ECO:0000256" key="5">
    <source>
        <dbReference type="ARBA" id="ARBA00022553"/>
    </source>
</evidence>
<evidence type="ECO:0000256" key="13">
    <source>
        <dbReference type="ARBA" id="ARBA00023136"/>
    </source>
</evidence>
<feature type="domain" description="HAMP" evidence="16">
    <location>
        <begin position="176"/>
        <end position="229"/>
    </location>
</feature>
<evidence type="ECO:0000256" key="10">
    <source>
        <dbReference type="ARBA" id="ARBA00022840"/>
    </source>
</evidence>
<evidence type="ECO:0000256" key="3">
    <source>
        <dbReference type="ARBA" id="ARBA00012438"/>
    </source>
</evidence>
<dbReference type="SMART" id="SM00304">
    <property type="entry name" value="HAMP"/>
    <property type="match status" value="1"/>
</dbReference>
<dbReference type="GO" id="GO:0005524">
    <property type="term" value="F:ATP binding"/>
    <property type="evidence" value="ECO:0007669"/>
    <property type="project" value="UniProtKB-KW"/>
</dbReference>
<keyword evidence="10 17" id="KW-0067">ATP-binding</keyword>
<accession>A0ABV6HM45</accession>
<keyword evidence="18" id="KW-1185">Reference proteome</keyword>
<dbReference type="Pfam" id="PF00512">
    <property type="entry name" value="HisKA"/>
    <property type="match status" value="1"/>
</dbReference>
<evidence type="ECO:0000256" key="1">
    <source>
        <dbReference type="ARBA" id="ARBA00000085"/>
    </source>
</evidence>
<dbReference type="EC" id="2.7.13.3" evidence="3"/>
<dbReference type="InterPro" id="IPR004358">
    <property type="entry name" value="Sig_transdc_His_kin-like_C"/>
</dbReference>
<dbReference type="Pfam" id="PF00672">
    <property type="entry name" value="HAMP"/>
    <property type="match status" value="1"/>
</dbReference>
<evidence type="ECO:0000256" key="9">
    <source>
        <dbReference type="ARBA" id="ARBA00022777"/>
    </source>
</evidence>
<evidence type="ECO:0000256" key="11">
    <source>
        <dbReference type="ARBA" id="ARBA00022989"/>
    </source>
</evidence>
<dbReference type="SMART" id="SM00387">
    <property type="entry name" value="HATPase_c"/>
    <property type="match status" value="1"/>
</dbReference>
<dbReference type="PANTHER" id="PTHR45528:SF1">
    <property type="entry name" value="SENSOR HISTIDINE KINASE CPXA"/>
    <property type="match status" value="1"/>
</dbReference>
<organism evidence="17 18">
    <name type="scientific">Olivibacter oleidegradans</name>
    <dbReference type="NCBI Taxonomy" id="760123"/>
    <lineage>
        <taxon>Bacteria</taxon>
        <taxon>Pseudomonadati</taxon>
        <taxon>Bacteroidota</taxon>
        <taxon>Sphingobacteriia</taxon>
        <taxon>Sphingobacteriales</taxon>
        <taxon>Sphingobacteriaceae</taxon>
        <taxon>Olivibacter</taxon>
    </lineage>
</organism>
<comment type="caution">
    <text evidence="17">The sequence shown here is derived from an EMBL/GenBank/DDBJ whole genome shotgun (WGS) entry which is preliminary data.</text>
</comment>
<dbReference type="SMART" id="SM00388">
    <property type="entry name" value="HisKA"/>
    <property type="match status" value="1"/>
</dbReference>
<keyword evidence="11 14" id="KW-1133">Transmembrane helix</keyword>
<keyword evidence="8" id="KW-0547">Nucleotide-binding</keyword>
<keyword evidence="4" id="KW-1003">Cell membrane</keyword>
<sequence length="457" mass="52389">MKIQSKFVLLFFCVALGLISILMGAIFFFTQQYAFEDFYKRLEARVNIGAEVYMQEDELTIYYYRRIRNRYLERLPAESDFFFRVEHGKVIPKKGAPQLPKSFFTEILKKGRSRYNNRNDFFAGRFFKSEKGDFIVVVYAKDPSGFRELAMLQKILIIGFFISILVVYFIGKVFSQQIFKPFSQIIKKVQEITADNLHLRLPGRKGTDELAEITTTFNDMLDRLETAFDTQSNFISNASHELRTPISIISGEAELAMGSGELPESHKQSLSVIISEADKLQEIISGLLYLAKTSADKSKQPKERVRMDQLLMNIKKITDQVNPGCELRLTFEDLPEEEDELTVMGYEHLLQLALSNIVTNACKYSDNKPVRIHLKTSNKHILINVLDEGIGIPEQEKKYIFEPFFRASNTHFYEGHGVGLPLALKIIRLHRGTIDIRTQVNSGTDITVLLPSVANHK</sequence>
<keyword evidence="5" id="KW-0597">Phosphoprotein</keyword>
<evidence type="ECO:0000313" key="17">
    <source>
        <dbReference type="EMBL" id="MFC0319664.1"/>
    </source>
</evidence>
<dbReference type="InterPro" id="IPR036097">
    <property type="entry name" value="HisK_dim/P_sf"/>
</dbReference>
<dbReference type="InterPro" id="IPR050398">
    <property type="entry name" value="HssS/ArlS-like"/>
</dbReference>
<dbReference type="Proteomes" id="UP001589774">
    <property type="component" value="Unassembled WGS sequence"/>
</dbReference>
<dbReference type="Gene3D" id="6.10.340.10">
    <property type="match status" value="1"/>
</dbReference>
<protein>
    <recommendedName>
        <fullName evidence="3">histidine kinase</fullName>
        <ecNumber evidence="3">2.7.13.3</ecNumber>
    </recommendedName>
</protein>
<dbReference type="InterPro" id="IPR003660">
    <property type="entry name" value="HAMP_dom"/>
</dbReference>
<gene>
    <name evidence="17" type="ORF">ACFFI0_15185</name>
</gene>
<evidence type="ECO:0000256" key="4">
    <source>
        <dbReference type="ARBA" id="ARBA00022475"/>
    </source>
</evidence>
<dbReference type="InterPro" id="IPR005467">
    <property type="entry name" value="His_kinase_dom"/>
</dbReference>
<dbReference type="PROSITE" id="PS50109">
    <property type="entry name" value="HIS_KIN"/>
    <property type="match status" value="1"/>
</dbReference>
<dbReference type="EMBL" id="JBHLWO010000002">
    <property type="protein sequence ID" value="MFC0319664.1"/>
    <property type="molecule type" value="Genomic_DNA"/>
</dbReference>
<reference evidence="17 18" key="1">
    <citation type="submission" date="2024-09" db="EMBL/GenBank/DDBJ databases">
        <authorList>
            <person name="Sun Q."/>
            <person name="Mori K."/>
        </authorList>
    </citation>
    <scope>NUCLEOTIDE SEQUENCE [LARGE SCALE GENOMIC DNA]</scope>
    <source>
        <strain evidence="17 18">CCM 7765</strain>
    </source>
</reference>
<keyword evidence="7 14" id="KW-0812">Transmembrane</keyword>
<feature type="transmembrane region" description="Helical" evidence="14">
    <location>
        <begin position="151"/>
        <end position="170"/>
    </location>
</feature>
<dbReference type="RefSeq" id="WP_130855781.1">
    <property type="nucleotide sequence ID" value="NZ_JBHLWO010000002.1"/>
</dbReference>
<dbReference type="PROSITE" id="PS50885">
    <property type="entry name" value="HAMP"/>
    <property type="match status" value="1"/>
</dbReference>
<dbReference type="InterPro" id="IPR003594">
    <property type="entry name" value="HATPase_dom"/>
</dbReference>
<keyword evidence="9" id="KW-0418">Kinase</keyword>
<dbReference type="CDD" id="cd00075">
    <property type="entry name" value="HATPase"/>
    <property type="match status" value="1"/>
</dbReference>
<dbReference type="Pfam" id="PF02518">
    <property type="entry name" value="HATPase_c"/>
    <property type="match status" value="1"/>
</dbReference>
<dbReference type="InterPro" id="IPR003661">
    <property type="entry name" value="HisK_dim/P_dom"/>
</dbReference>
<evidence type="ECO:0000259" key="15">
    <source>
        <dbReference type="PROSITE" id="PS50109"/>
    </source>
</evidence>
<evidence type="ECO:0000256" key="2">
    <source>
        <dbReference type="ARBA" id="ARBA00004651"/>
    </source>
</evidence>
<dbReference type="SUPFAM" id="SSF55874">
    <property type="entry name" value="ATPase domain of HSP90 chaperone/DNA topoisomerase II/histidine kinase"/>
    <property type="match status" value="1"/>
</dbReference>
<dbReference type="PRINTS" id="PR00344">
    <property type="entry name" value="BCTRLSENSOR"/>
</dbReference>
<comment type="subcellular location">
    <subcellularLocation>
        <location evidence="2">Cell membrane</location>
        <topology evidence="2">Multi-pass membrane protein</topology>
    </subcellularLocation>
</comment>
<evidence type="ECO:0000256" key="7">
    <source>
        <dbReference type="ARBA" id="ARBA00022692"/>
    </source>
</evidence>
<evidence type="ECO:0000256" key="8">
    <source>
        <dbReference type="ARBA" id="ARBA00022741"/>
    </source>
</evidence>
<feature type="transmembrane region" description="Helical" evidence="14">
    <location>
        <begin position="7"/>
        <end position="29"/>
    </location>
</feature>
<dbReference type="SUPFAM" id="SSF158472">
    <property type="entry name" value="HAMP domain-like"/>
    <property type="match status" value="1"/>
</dbReference>
<dbReference type="Gene3D" id="3.30.565.10">
    <property type="entry name" value="Histidine kinase-like ATPase, C-terminal domain"/>
    <property type="match status" value="1"/>
</dbReference>
<dbReference type="CDD" id="cd00082">
    <property type="entry name" value="HisKA"/>
    <property type="match status" value="1"/>
</dbReference>
<evidence type="ECO:0000259" key="16">
    <source>
        <dbReference type="PROSITE" id="PS50885"/>
    </source>
</evidence>
<comment type="catalytic activity">
    <reaction evidence="1">
        <text>ATP + protein L-histidine = ADP + protein N-phospho-L-histidine.</text>
        <dbReference type="EC" id="2.7.13.3"/>
    </reaction>
</comment>
<dbReference type="SUPFAM" id="SSF47384">
    <property type="entry name" value="Homodimeric domain of signal transducing histidine kinase"/>
    <property type="match status" value="1"/>
</dbReference>
<dbReference type="InterPro" id="IPR036890">
    <property type="entry name" value="HATPase_C_sf"/>
</dbReference>
<evidence type="ECO:0000313" key="18">
    <source>
        <dbReference type="Proteomes" id="UP001589774"/>
    </source>
</evidence>
<dbReference type="Gene3D" id="1.10.287.130">
    <property type="match status" value="1"/>
</dbReference>
<dbReference type="PANTHER" id="PTHR45528">
    <property type="entry name" value="SENSOR HISTIDINE KINASE CPXA"/>
    <property type="match status" value="1"/>
</dbReference>
<name>A0ABV6HM45_9SPHI</name>
<evidence type="ECO:0000256" key="14">
    <source>
        <dbReference type="SAM" id="Phobius"/>
    </source>
</evidence>
<dbReference type="CDD" id="cd06225">
    <property type="entry name" value="HAMP"/>
    <property type="match status" value="1"/>
</dbReference>
<keyword evidence="13 14" id="KW-0472">Membrane</keyword>